<protein>
    <submittedName>
        <fullName evidence="3">Uncharacterized protein</fullName>
    </submittedName>
</protein>
<dbReference type="EMBL" id="QXGE01004584">
    <property type="protein sequence ID" value="KAE9270139.1"/>
    <property type="molecule type" value="Genomic_DNA"/>
</dbReference>
<dbReference type="EMBL" id="QXFX01004476">
    <property type="protein sequence ID" value="KAE9063919.1"/>
    <property type="molecule type" value="Genomic_DNA"/>
</dbReference>
<sequence>MLLCNFAAVSAGPNKAYAVANSCVEVMLESYSRFACALSI</sequence>
<dbReference type="EMBL" id="QXGA01004483">
    <property type="protein sequence ID" value="KAE9073020.1"/>
    <property type="molecule type" value="Genomic_DNA"/>
</dbReference>
<dbReference type="AlphaFoldDB" id="A0A6A3QBU0"/>
<evidence type="ECO:0000313" key="9">
    <source>
        <dbReference type="Proteomes" id="UP000441208"/>
    </source>
</evidence>
<evidence type="ECO:0000313" key="10">
    <source>
        <dbReference type="Proteomes" id="UP000488956"/>
    </source>
</evidence>
<dbReference type="Proteomes" id="UP000488956">
    <property type="component" value="Unassembled WGS sequence"/>
</dbReference>
<organism evidence="3 8">
    <name type="scientific">Phytophthora fragariae</name>
    <dbReference type="NCBI Taxonomy" id="53985"/>
    <lineage>
        <taxon>Eukaryota</taxon>
        <taxon>Sar</taxon>
        <taxon>Stramenopiles</taxon>
        <taxon>Oomycota</taxon>
        <taxon>Peronosporomycetes</taxon>
        <taxon>Peronosporales</taxon>
        <taxon>Peronosporaceae</taxon>
        <taxon>Phytophthora</taxon>
    </lineage>
</organism>
<proteinExistence type="predicted"/>
<accession>A0A6A3QBU0</accession>
<evidence type="ECO:0000313" key="5">
    <source>
        <dbReference type="EMBL" id="KAE9270139.1"/>
    </source>
</evidence>
<dbReference type="Proteomes" id="UP000440732">
    <property type="component" value="Unassembled WGS sequence"/>
</dbReference>
<dbReference type="Proteomes" id="UP000440367">
    <property type="component" value="Unassembled WGS sequence"/>
</dbReference>
<evidence type="ECO:0000313" key="1">
    <source>
        <dbReference type="EMBL" id="KAE9063919.1"/>
    </source>
</evidence>
<evidence type="ECO:0000313" key="6">
    <source>
        <dbReference type="Proteomes" id="UP000437068"/>
    </source>
</evidence>
<dbReference type="EMBL" id="QXGD01004038">
    <property type="protein sequence ID" value="KAE9172865.1"/>
    <property type="molecule type" value="Genomic_DNA"/>
</dbReference>
<evidence type="ECO:0000313" key="2">
    <source>
        <dbReference type="EMBL" id="KAE9065005.1"/>
    </source>
</evidence>
<evidence type="ECO:0000313" key="3">
    <source>
        <dbReference type="EMBL" id="KAE9073020.1"/>
    </source>
</evidence>
<reference evidence="6 7" key="1">
    <citation type="submission" date="2018-08" db="EMBL/GenBank/DDBJ databases">
        <title>Genomic investigation of the strawberry pathogen Phytophthora fragariae indicates pathogenicity is determined by transcriptional variation in three key races.</title>
        <authorList>
            <person name="Adams T.M."/>
            <person name="Armitage A.D."/>
            <person name="Sobczyk M.K."/>
            <person name="Bates H.J."/>
            <person name="Dunwell J.M."/>
            <person name="Nellist C.F."/>
            <person name="Harrison R.J."/>
        </authorList>
    </citation>
    <scope>NUCLEOTIDE SEQUENCE [LARGE SCALE GENOMIC DNA]</scope>
    <source>
        <strain evidence="5 6">A4</strain>
        <strain evidence="4 7">BC-1</strain>
        <strain evidence="3 8">NOV-5</strain>
        <strain evidence="2 9">NOV-71</strain>
        <strain evidence="1 10">ONT-3</strain>
    </source>
</reference>
<name>A0A6A3QBU0_9STRA</name>
<comment type="caution">
    <text evidence="3">The sequence shown here is derived from an EMBL/GenBank/DDBJ whole genome shotgun (WGS) entry which is preliminary data.</text>
</comment>
<dbReference type="Proteomes" id="UP000441208">
    <property type="component" value="Unassembled WGS sequence"/>
</dbReference>
<evidence type="ECO:0000313" key="4">
    <source>
        <dbReference type="EMBL" id="KAE9172865.1"/>
    </source>
</evidence>
<evidence type="ECO:0000313" key="7">
    <source>
        <dbReference type="Proteomes" id="UP000440367"/>
    </source>
</evidence>
<evidence type="ECO:0000313" key="8">
    <source>
        <dbReference type="Proteomes" id="UP000440732"/>
    </source>
</evidence>
<gene>
    <name evidence="5" type="ORF">PF001_g28921</name>
    <name evidence="4" type="ORF">PF002_g29463</name>
    <name evidence="3" type="ORF">PF006_g28808</name>
    <name evidence="2" type="ORF">PF007_g28991</name>
    <name evidence="1" type="ORF">PF010_g28805</name>
</gene>
<dbReference type="EMBL" id="QXFZ01004260">
    <property type="protein sequence ID" value="KAE9065005.1"/>
    <property type="molecule type" value="Genomic_DNA"/>
</dbReference>
<dbReference type="Proteomes" id="UP000437068">
    <property type="component" value="Unassembled WGS sequence"/>
</dbReference>